<evidence type="ECO:0000256" key="1">
    <source>
        <dbReference type="SAM" id="MobiDB-lite"/>
    </source>
</evidence>
<feature type="compositionally biased region" description="Low complexity" evidence="1">
    <location>
        <begin position="549"/>
        <end position="563"/>
    </location>
</feature>
<feature type="domain" description="Amidase" evidence="3">
    <location>
        <begin position="52"/>
        <end position="514"/>
    </location>
</feature>
<name>A0A8H6YQU2_9AGAR</name>
<dbReference type="PANTHER" id="PTHR42678:SF34">
    <property type="entry name" value="OS04G0183300 PROTEIN"/>
    <property type="match status" value="1"/>
</dbReference>
<feature type="chain" id="PRO_5034233743" evidence="2">
    <location>
        <begin position="19"/>
        <end position="604"/>
    </location>
</feature>
<evidence type="ECO:0000256" key="2">
    <source>
        <dbReference type="SAM" id="SignalP"/>
    </source>
</evidence>
<dbReference type="Proteomes" id="UP000620124">
    <property type="component" value="Unassembled WGS sequence"/>
</dbReference>
<protein>
    <submittedName>
        <fullName evidence="4">Amidase domain-containing protein</fullName>
    </submittedName>
</protein>
<dbReference type="Pfam" id="PF01425">
    <property type="entry name" value="Amidase"/>
    <property type="match status" value="1"/>
</dbReference>
<comment type="caution">
    <text evidence="4">The sequence shown here is derived from an EMBL/GenBank/DDBJ whole genome shotgun (WGS) entry which is preliminary data.</text>
</comment>
<accession>A0A8H6YQU2</accession>
<sequence length="604" mass="62998">MLFRSFFALAVALQPVLSFTTRADASTFPDLYEATITELQAGLDAGDFTSVDLVNAYFARINEVNAELHAVIEVSPTALQQAADLDAQRKQGKKIGPLHGIPFLVKDNIATRFEDGMNTTAGSYALLNSVVPGDSTVVAKLRKAGAIIIGKTNLSEWAAFGSLAPDGWSGRGGQTTNPYYPKGNACGSSSGSGVSAAIGLAAATLGTETAGSITCPSSKNNVVGVKATVGLTSRNGVVPISEHQDTVGPLVRTVTDAAIVLSVIAGKDSADNYTNAQPDSVPDYTTSLNKDALKGARLGVPRTVFIDKTYGPIPGADAFTAALKTMKDLGAIITDPADVPTAKDIVSNPAADIVLSTDLKFNIQSYLATLKSIPTNVHNIADIAAFNDAHKDLEEPVLDAYTEWNLHFDLAEDTQQNDTYLQAVETNHELGGSKGIDAVLKQYNLDALVMPENSFMYELAGYVGYPIVTVPLGFQPNDTKVVDAGGKDAPVETAPGLPFGLIFVGTAFSESKLLALAYAYEQATQTRLKRKAYNKATPKTQLVDVVGKSNSTTTTGGSNSTATGSGGGGGNGGATGAATSVAVSHTLGMLVASMVCVKGFIRWL</sequence>
<dbReference type="InterPro" id="IPR023631">
    <property type="entry name" value="Amidase_dom"/>
</dbReference>
<dbReference type="PANTHER" id="PTHR42678">
    <property type="entry name" value="AMIDASE"/>
    <property type="match status" value="1"/>
</dbReference>
<dbReference type="AlphaFoldDB" id="A0A8H6YQU2"/>
<evidence type="ECO:0000259" key="3">
    <source>
        <dbReference type="Pfam" id="PF01425"/>
    </source>
</evidence>
<dbReference type="InterPro" id="IPR036928">
    <property type="entry name" value="AS_sf"/>
</dbReference>
<gene>
    <name evidence="4" type="ORF">MVEN_00428300</name>
</gene>
<proteinExistence type="predicted"/>
<keyword evidence="2" id="KW-0732">Signal</keyword>
<evidence type="ECO:0000313" key="5">
    <source>
        <dbReference type="Proteomes" id="UP000620124"/>
    </source>
</evidence>
<dbReference type="Gene3D" id="3.90.1300.10">
    <property type="entry name" value="Amidase signature (AS) domain"/>
    <property type="match status" value="1"/>
</dbReference>
<evidence type="ECO:0000313" key="4">
    <source>
        <dbReference type="EMBL" id="KAF7365550.1"/>
    </source>
</evidence>
<dbReference type="OrthoDB" id="566138at2759"/>
<feature type="signal peptide" evidence="2">
    <location>
        <begin position="1"/>
        <end position="18"/>
    </location>
</feature>
<dbReference type="EMBL" id="JACAZI010000003">
    <property type="protein sequence ID" value="KAF7365550.1"/>
    <property type="molecule type" value="Genomic_DNA"/>
</dbReference>
<reference evidence="4" key="1">
    <citation type="submission" date="2020-05" db="EMBL/GenBank/DDBJ databases">
        <title>Mycena genomes resolve the evolution of fungal bioluminescence.</title>
        <authorList>
            <person name="Tsai I.J."/>
        </authorList>
    </citation>
    <scope>NUCLEOTIDE SEQUENCE</scope>
    <source>
        <strain evidence="4">CCC161011</strain>
    </source>
</reference>
<feature type="region of interest" description="Disordered" evidence="1">
    <location>
        <begin position="546"/>
        <end position="573"/>
    </location>
</feature>
<feature type="compositionally biased region" description="Gly residues" evidence="1">
    <location>
        <begin position="564"/>
        <end position="573"/>
    </location>
</feature>
<dbReference type="SUPFAM" id="SSF75304">
    <property type="entry name" value="Amidase signature (AS) enzymes"/>
    <property type="match status" value="1"/>
</dbReference>
<organism evidence="4 5">
    <name type="scientific">Mycena venus</name>
    <dbReference type="NCBI Taxonomy" id="2733690"/>
    <lineage>
        <taxon>Eukaryota</taxon>
        <taxon>Fungi</taxon>
        <taxon>Dikarya</taxon>
        <taxon>Basidiomycota</taxon>
        <taxon>Agaricomycotina</taxon>
        <taxon>Agaricomycetes</taxon>
        <taxon>Agaricomycetidae</taxon>
        <taxon>Agaricales</taxon>
        <taxon>Marasmiineae</taxon>
        <taxon>Mycenaceae</taxon>
        <taxon>Mycena</taxon>
    </lineage>
</organism>
<keyword evidence="5" id="KW-1185">Reference proteome</keyword>